<accession>A0A3A8NQ69</accession>
<dbReference type="PROSITE" id="PS50931">
    <property type="entry name" value="HTH_LYSR"/>
    <property type="match status" value="1"/>
</dbReference>
<gene>
    <name evidence="7" type="ORF">D7X12_13685</name>
</gene>
<dbReference type="PANTHER" id="PTHR30537">
    <property type="entry name" value="HTH-TYPE TRANSCRIPTIONAL REGULATOR"/>
    <property type="match status" value="1"/>
</dbReference>
<evidence type="ECO:0000313" key="8">
    <source>
        <dbReference type="Proteomes" id="UP000273405"/>
    </source>
</evidence>
<dbReference type="InterPro" id="IPR058163">
    <property type="entry name" value="LysR-type_TF_proteobact-type"/>
</dbReference>
<dbReference type="GO" id="GO:0006351">
    <property type="term" value="P:DNA-templated transcription"/>
    <property type="evidence" value="ECO:0007669"/>
    <property type="project" value="TreeGrafter"/>
</dbReference>
<feature type="domain" description="HTH lysR-type" evidence="6">
    <location>
        <begin position="1"/>
        <end position="63"/>
    </location>
</feature>
<dbReference type="Gene3D" id="3.40.190.10">
    <property type="entry name" value="Periplasmic binding protein-like II"/>
    <property type="match status" value="2"/>
</dbReference>
<comment type="similarity">
    <text evidence="1">Belongs to the LysR transcriptional regulatory family.</text>
</comment>
<dbReference type="CDD" id="cd08432">
    <property type="entry name" value="PBP2_GcdR_TrpI_HvrB_AmpR_like"/>
    <property type="match status" value="1"/>
</dbReference>
<protein>
    <submittedName>
        <fullName evidence="7">LysR family transcriptional regulator</fullName>
    </submittedName>
</protein>
<dbReference type="InterPro" id="IPR036390">
    <property type="entry name" value="WH_DNA-bd_sf"/>
</dbReference>
<dbReference type="GO" id="GO:0003700">
    <property type="term" value="F:DNA-binding transcription factor activity"/>
    <property type="evidence" value="ECO:0007669"/>
    <property type="project" value="InterPro"/>
</dbReference>
<evidence type="ECO:0000256" key="3">
    <source>
        <dbReference type="ARBA" id="ARBA00023125"/>
    </source>
</evidence>
<evidence type="ECO:0000256" key="2">
    <source>
        <dbReference type="ARBA" id="ARBA00023015"/>
    </source>
</evidence>
<dbReference type="GO" id="GO:0043565">
    <property type="term" value="F:sequence-specific DNA binding"/>
    <property type="evidence" value="ECO:0007669"/>
    <property type="project" value="TreeGrafter"/>
</dbReference>
<dbReference type="Pfam" id="PF00126">
    <property type="entry name" value="HTH_1"/>
    <property type="match status" value="1"/>
</dbReference>
<comment type="caution">
    <text evidence="7">The sequence shown here is derived from an EMBL/GenBank/DDBJ whole genome shotgun (WGS) entry which is preliminary data.</text>
</comment>
<keyword evidence="4" id="KW-0804">Transcription</keyword>
<sequence>MTLRTDLLPALAAFESAARHQNFAHAAEELHLTASAVSHHVRKLEGRLGVVLFQRHARGVTLTAEGRQLADAASSALSDMDSVLGGLRRTRDEGDVVRITTVHSLAYAWLMPRLPRFTAAHPRTRLHVDTEPALTRFDEGGPDVGIRYGQGPWQGLSAHPLMDDAMFPVASAHLPGFDGVHEPADIAKLPLIGDLSRQGWQDWFRAAGVRGETFDQRYYFSDTTGALMAAVQGVGAALARERISAPYLAEGRLLRLPGPSMPTRASYFVVYPAHRRPRPAARAFIDWLLTQPGLPAPPVRPGAATPTQGVAPPRRKVPL</sequence>
<dbReference type="OrthoDB" id="9807765at2"/>
<dbReference type="EMBL" id="RAWG01000069">
    <property type="protein sequence ID" value="RKH43285.1"/>
    <property type="molecule type" value="Genomic_DNA"/>
</dbReference>
<reference evidence="8" key="1">
    <citation type="submission" date="2018-09" db="EMBL/GenBank/DDBJ databases">
        <authorList>
            <person name="Livingstone P.G."/>
            <person name="Whitworth D.E."/>
        </authorList>
    </citation>
    <scope>NUCLEOTIDE SEQUENCE [LARGE SCALE GENOMIC DNA]</scope>
    <source>
        <strain evidence="8">CA040B</strain>
    </source>
</reference>
<dbReference type="InterPro" id="IPR000847">
    <property type="entry name" value="LysR_HTH_N"/>
</dbReference>
<evidence type="ECO:0000256" key="5">
    <source>
        <dbReference type="SAM" id="MobiDB-lite"/>
    </source>
</evidence>
<keyword evidence="8" id="KW-1185">Reference proteome</keyword>
<dbReference type="SUPFAM" id="SSF53850">
    <property type="entry name" value="Periplasmic binding protein-like II"/>
    <property type="match status" value="1"/>
</dbReference>
<dbReference type="InterPro" id="IPR036388">
    <property type="entry name" value="WH-like_DNA-bd_sf"/>
</dbReference>
<dbReference type="Gene3D" id="1.10.10.10">
    <property type="entry name" value="Winged helix-like DNA-binding domain superfamily/Winged helix DNA-binding domain"/>
    <property type="match status" value="1"/>
</dbReference>
<evidence type="ECO:0000256" key="1">
    <source>
        <dbReference type="ARBA" id="ARBA00009437"/>
    </source>
</evidence>
<dbReference type="PRINTS" id="PR00039">
    <property type="entry name" value="HTHLYSR"/>
</dbReference>
<name>A0A3A8NQ69_9BACT</name>
<dbReference type="InterPro" id="IPR005119">
    <property type="entry name" value="LysR_subst-bd"/>
</dbReference>
<organism evidence="7 8">
    <name type="scientific">Corallococcus sicarius</name>
    <dbReference type="NCBI Taxonomy" id="2316726"/>
    <lineage>
        <taxon>Bacteria</taxon>
        <taxon>Pseudomonadati</taxon>
        <taxon>Myxococcota</taxon>
        <taxon>Myxococcia</taxon>
        <taxon>Myxococcales</taxon>
        <taxon>Cystobacterineae</taxon>
        <taxon>Myxococcaceae</taxon>
        <taxon>Corallococcus</taxon>
    </lineage>
</organism>
<evidence type="ECO:0000256" key="4">
    <source>
        <dbReference type="ARBA" id="ARBA00023163"/>
    </source>
</evidence>
<dbReference type="SUPFAM" id="SSF46785">
    <property type="entry name" value="Winged helix' DNA-binding domain"/>
    <property type="match status" value="1"/>
</dbReference>
<keyword evidence="3" id="KW-0238">DNA-binding</keyword>
<dbReference type="PANTHER" id="PTHR30537:SF79">
    <property type="entry name" value="TRANSCRIPTIONAL REGULATOR-RELATED"/>
    <property type="match status" value="1"/>
</dbReference>
<dbReference type="Pfam" id="PF03466">
    <property type="entry name" value="LysR_substrate"/>
    <property type="match status" value="1"/>
</dbReference>
<keyword evidence="2" id="KW-0805">Transcription regulation</keyword>
<dbReference type="AlphaFoldDB" id="A0A3A8NQ69"/>
<dbReference type="FunFam" id="1.10.10.10:FF:000001">
    <property type="entry name" value="LysR family transcriptional regulator"/>
    <property type="match status" value="1"/>
</dbReference>
<dbReference type="Proteomes" id="UP000273405">
    <property type="component" value="Unassembled WGS sequence"/>
</dbReference>
<feature type="region of interest" description="Disordered" evidence="5">
    <location>
        <begin position="296"/>
        <end position="319"/>
    </location>
</feature>
<dbReference type="RefSeq" id="WP_120625722.1">
    <property type="nucleotide sequence ID" value="NZ_RAWG01000069.1"/>
</dbReference>
<evidence type="ECO:0000259" key="6">
    <source>
        <dbReference type="PROSITE" id="PS50931"/>
    </source>
</evidence>
<evidence type="ECO:0000313" key="7">
    <source>
        <dbReference type="EMBL" id="RKH43285.1"/>
    </source>
</evidence>
<proteinExistence type="inferred from homology"/>